<evidence type="ECO:0000256" key="1">
    <source>
        <dbReference type="ARBA" id="ARBA00001933"/>
    </source>
</evidence>
<evidence type="ECO:0000313" key="4">
    <source>
        <dbReference type="EMBL" id="KAJ1363778.1"/>
    </source>
</evidence>
<reference evidence="4" key="1">
    <citation type="submission" date="2021-06" db="EMBL/GenBank/DDBJ databases">
        <title>Parelaphostrongylus tenuis whole genome reference sequence.</title>
        <authorList>
            <person name="Garwood T.J."/>
            <person name="Larsen P.A."/>
            <person name="Fountain-Jones N.M."/>
            <person name="Garbe J.R."/>
            <person name="Macchietto M.G."/>
            <person name="Kania S.A."/>
            <person name="Gerhold R.W."/>
            <person name="Richards J.E."/>
            <person name="Wolf T.M."/>
        </authorList>
    </citation>
    <scope>NUCLEOTIDE SEQUENCE</scope>
    <source>
        <strain evidence="4">MNPRO001-30</strain>
        <tissue evidence="4">Meninges</tissue>
    </source>
</reference>
<evidence type="ECO:0000256" key="3">
    <source>
        <dbReference type="ARBA" id="ARBA00022898"/>
    </source>
</evidence>
<organism evidence="4 5">
    <name type="scientific">Parelaphostrongylus tenuis</name>
    <name type="common">Meningeal worm</name>
    <dbReference type="NCBI Taxonomy" id="148309"/>
    <lineage>
        <taxon>Eukaryota</taxon>
        <taxon>Metazoa</taxon>
        <taxon>Ecdysozoa</taxon>
        <taxon>Nematoda</taxon>
        <taxon>Chromadorea</taxon>
        <taxon>Rhabditida</taxon>
        <taxon>Rhabditina</taxon>
        <taxon>Rhabditomorpha</taxon>
        <taxon>Strongyloidea</taxon>
        <taxon>Metastrongylidae</taxon>
        <taxon>Parelaphostrongylus</taxon>
    </lineage>
</organism>
<dbReference type="EMBL" id="JAHQIW010004800">
    <property type="protein sequence ID" value="KAJ1363778.1"/>
    <property type="molecule type" value="Genomic_DNA"/>
</dbReference>
<dbReference type="GO" id="GO:0009098">
    <property type="term" value="P:L-leucine biosynthetic process"/>
    <property type="evidence" value="ECO:0007669"/>
    <property type="project" value="TreeGrafter"/>
</dbReference>
<dbReference type="GO" id="GO:0005739">
    <property type="term" value="C:mitochondrion"/>
    <property type="evidence" value="ECO:0007669"/>
    <property type="project" value="TreeGrafter"/>
</dbReference>
<keyword evidence="5" id="KW-1185">Reference proteome</keyword>
<dbReference type="GO" id="GO:0009099">
    <property type="term" value="P:L-valine biosynthetic process"/>
    <property type="evidence" value="ECO:0007669"/>
    <property type="project" value="TreeGrafter"/>
</dbReference>
<dbReference type="InterPro" id="IPR036038">
    <property type="entry name" value="Aminotransferase-like"/>
</dbReference>
<comment type="similarity">
    <text evidence="2">Belongs to the class-IV pyridoxal-phosphate-dependent aminotransferase family.</text>
</comment>
<dbReference type="Gene3D" id="3.30.470.10">
    <property type="match status" value="1"/>
</dbReference>
<dbReference type="PANTHER" id="PTHR11825:SF44">
    <property type="entry name" value="BRANCHED-CHAIN-AMINO-ACID AMINOTRANSFERASE"/>
    <property type="match status" value="1"/>
</dbReference>
<dbReference type="GO" id="GO:0004084">
    <property type="term" value="F:branched-chain-amino-acid transaminase activity"/>
    <property type="evidence" value="ECO:0007669"/>
    <property type="project" value="InterPro"/>
</dbReference>
<dbReference type="SUPFAM" id="SSF56752">
    <property type="entry name" value="D-aminoacid aminotransferase-like PLP-dependent enzymes"/>
    <property type="match status" value="1"/>
</dbReference>
<dbReference type="PANTHER" id="PTHR11825">
    <property type="entry name" value="SUBGROUP IIII AMINOTRANSFERASE"/>
    <property type="match status" value="1"/>
</dbReference>
<name>A0AAD5QT45_PARTN</name>
<dbReference type="InterPro" id="IPR043131">
    <property type="entry name" value="BCAT-like_N"/>
</dbReference>
<dbReference type="AlphaFoldDB" id="A0AAD5QT45"/>
<proteinExistence type="inferred from homology"/>
<comment type="cofactor">
    <cofactor evidence="1">
        <name>pyridoxal 5'-phosphate</name>
        <dbReference type="ChEBI" id="CHEBI:597326"/>
    </cofactor>
</comment>
<evidence type="ECO:0000256" key="2">
    <source>
        <dbReference type="ARBA" id="ARBA00009320"/>
    </source>
</evidence>
<dbReference type="InterPro" id="IPR005786">
    <property type="entry name" value="B_amino_transII"/>
</dbReference>
<evidence type="ECO:0000313" key="5">
    <source>
        <dbReference type="Proteomes" id="UP001196413"/>
    </source>
</evidence>
<sequence length="84" mass="9740">MSKGTVYSISFKAAAKTDDDRIRRFRPELNRRRMRRTSVRAALPDFDGDELLKCIKELIRLNQSWVPSKKEASLYIRPALIGTD</sequence>
<protein>
    <submittedName>
        <fullName evidence="4">Uncharacterized protein</fullName>
    </submittedName>
</protein>
<dbReference type="Proteomes" id="UP001196413">
    <property type="component" value="Unassembled WGS sequence"/>
</dbReference>
<keyword evidence="3" id="KW-0663">Pyridoxal phosphate</keyword>
<accession>A0AAD5QT45</accession>
<gene>
    <name evidence="4" type="ORF">KIN20_023713</name>
</gene>
<comment type="caution">
    <text evidence="4">The sequence shown here is derived from an EMBL/GenBank/DDBJ whole genome shotgun (WGS) entry which is preliminary data.</text>
</comment>